<dbReference type="Gene3D" id="3.40.50.720">
    <property type="entry name" value="NAD(P)-binding Rossmann-like Domain"/>
    <property type="match status" value="1"/>
</dbReference>
<dbReference type="EMBL" id="CAFBQZ010000009">
    <property type="protein sequence ID" value="CAB5070450.1"/>
    <property type="molecule type" value="Genomic_DNA"/>
</dbReference>
<gene>
    <name evidence="3" type="ORF">UFOPK2288_00545</name>
    <name evidence="4" type="ORF">UFOPK2589_00494</name>
    <name evidence="5" type="ORF">UFOPK2931_00766</name>
    <name evidence="6" type="ORF">UFOPK3056_00408</name>
    <name evidence="7" type="ORF">UFOPK3558_00772</name>
    <name evidence="8" type="ORF">UFOPK3916_00480</name>
    <name evidence="9" type="ORF">UFOPK4074_00722</name>
    <name evidence="10" type="ORF">UFOPK4372_00248</name>
</gene>
<dbReference type="Pfam" id="PF00107">
    <property type="entry name" value="ADH_zinc_N"/>
    <property type="match status" value="1"/>
</dbReference>
<dbReference type="SUPFAM" id="SSF51735">
    <property type="entry name" value="NAD(P)-binding Rossmann-fold domains"/>
    <property type="match status" value="1"/>
</dbReference>
<dbReference type="EMBL" id="CAFAAR010000022">
    <property type="protein sequence ID" value="CAB4799522.1"/>
    <property type="molecule type" value="Genomic_DNA"/>
</dbReference>
<evidence type="ECO:0000313" key="9">
    <source>
        <dbReference type="EMBL" id="CAB5012547.1"/>
    </source>
</evidence>
<protein>
    <submittedName>
        <fullName evidence="3">Unannotated protein</fullName>
    </submittedName>
</protein>
<dbReference type="CDD" id="cd08254">
    <property type="entry name" value="hydroxyacyl_CoA_DH"/>
    <property type="match status" value="1"/>
</dbReference>
<dbReference type="PANTHER" id="PTHR43401:SF5">
    <property type="entry name" value="ALCOHOL DEHYDROGENASE-RELATED"/>
    <property type="match status" value="1"/>
</dbReference>
<evidence type="ECO:0000256" key="1">
    <source>
        <dbReference type="ARBA" id="ARBA00023002"/>
    </source>
</evidence>
<dbReference type="InterPro" id="IPR011032">
    <property type="entry name" value="GroES-like_sf"/>
</dbReference>
<dbReference type="InterPro" id="IPR013149">
    <property type="entry name" value="ADH-like_C"/>
</dbReference>
<dbReference type="PANTHER" id="PTHR43401">
    <property type="entry name" value="L-THREONINE 3-DEHYDROGENASE"/>
    <property type="match status" value="1"/>
</dbReference>
<accession>A0A6J6LL33</accession>
<sequence>MTTHTLPTWGEAIVMPGVGEPLRLVQRTVPEPEPGFALIHIEACGVCGSDLFLHKGGFGIEKLPVVPGHEAAGRVMSVGTHEDEWLIGKQVALYYINAPRGTSWIDEGHENIGPGIERMGVDVDGAFAEFIVRPVHTLIPVEPEMDPAVVAVATDALATPYHALVDIAQLKAGQTLVVIGLGGIGSNAVQIGKLLGARVIAVGRSQRKLDQALELGADIALASSEGFEKVREVAGANIDVVVECSGVAEMARFAINCAGFRARVVLVGASMENFSIAPTELIWRESSIMGSRGFTKENIQDVLDHIREGRLVTEHLTNNQRPLRDASEALEDLKSGLSMRTILVPRMRGLQ</sequence>
<name>A0A6J6LL33_9ZZZZ</name>
<evidence type="ECO:0000313" key="6">
    <source>
        <dbReference type="EMBL" id="CAB4799522.1"/>
    </source>
</evidence>
<feature type="domain" description="Enoyl reductase (ER)" evidence="2">
    <location>
        <begin position="17"/>
        <end position="344"/>
    </location>
</feature>
<dbReference type="SMART" id="SM00829">
    <property type="entry name" value="PKS_ER"/>
    <property type="match status" value="1"/>
</dbReference>
<dbReference type="Gene3D" id="3.90.180.10">
    <property type="entry name" value="Medium-chain alcohol dehydrogenases, catalytic domain"/>
    <property type="match status" value="1"/>
</dbReference>
<dbReference type="InterPro" id="IPR050129">
    <property type="entry name" value="Zn_alcohol_dh"/>
</dbReference>
<dbReference type="GO" id="GO:0016491">
    <property type="term" value="F:oxidoreductase activity"/>
    <property type="evidence" value="ECO:0007669"/>
    <property type="project" value="UniProtKB-KW"/>
</dbReference>
<dbReference type="EMBL" id="CAEZWS010000019">
    <property type="protein sequence ID" value="CAB4662356.1"/>
    <property type="molecule type" value="Genomic_DNA"/>
</dbReference>
<evidence type="ECO:0000313" key="10">
    <source>
        <dbReference type="EMBL" id="CAB5070450.1"/>
    </source>
</evidence>
<dbReference type="InterPro" id="IPR036291">
    <property type="entry name" value="NAD(P)-bd_dom_sf"/>
</dbReference>
<dbReference type="InterPro" id="IPR020843">
    <property type="entry name" value="ER"/>
</dbReference>
<dbReference type="EMBL" id="CAEZXT010000020">
    <property type="protein sequence ID" value="CAB4694809.1"/>
    <property type="molecule type" value="Genomic_DNA"/>
</dbReference>
<keyword evidence="1" id="KW-0560">Oxidoreductase</keyword>
<proteinExistence type="predicted"/>
<organism evidence="3">
    <name type="scientific">freshwater metagenome</name>
    <dbReference type="NCBI Taxonomy" id="449393"/>
    <lineage>
        <taxon>unclassified sequences</taxon>
        <taxon>metagenomes</taxon>
        <taxon>ecological metagenomes</taxon>
    </lineage>
</organism>
<evidence type="ECO:0000313" key="3">
    <source>
        <dbReference type="EMBL" id="CAB4662356.1"/>
    </source>
</evidence>
<evidence type="ECO:0000313" key="7">
    <source>
        <dbReference type="EMBL" id="CAB4902853.1"/>
    </source>
</evidence>
<dbReference type="InterPro" id="IPR013154">
    <property type="entry name" value="ADH-like_N"/>
</dbReference>
<dbReference type="SUPFAM" id="SSF50129">
    <property type="entry name" value="GroES-like"/>
    <property type="match status" value="1"/>
</dbReference>
<reference evidence="3" key="1">
    <citation type="submission" date="2020-05" db="EMBL/GenBank/DDBJ databases">
        <authorList>
            <person name="Chiriac C."/>
            <person name="Salcher M."/>
            <person name="Ghai R."/>
            <person name="Kavagutti S V."/>
        </authorList>
    </citation>
    <scope>NUCLEOTIDE SEQUENCE</scope>
</reference>
<evidence type="ECO:0000313" key="5">
    <source>
        <dbReference type="EMBL" id="CAB4780687.1"/>
    </source>
</evidence>
<evidence type="ECO:0000313" key="4">
    <source>
        <dbReference type="EMBL" id="CAB4694809.1"/>
    </source>
</evidence>
<evidence type="ECO:0000313" key="8">
    <source>
        <dbReference type="EMBL" id="CAB4971947.1"/>
    </source>
</evidence>
<dbReference type="EMBL" id="CAFBOE010000027">
    <property type="protein sequence ID" value="CAB4971947.1"/>
    <property type="molecule type" value="Genomic_DNA"/>
</dbReference>
<dbReference type="EMBL" id="CAEZZZ010000043">
    <property type="protein sequence ID" value="CAB4780687.1"/>
    <property type="molecule type" value="Genomic_DNA"/>
</dbReference>
<evidence type="ECO:0000259" key="2">
    <source>
        <dbReference type="SMART" id="SM00829"/>
    </source>
</evidence>
<dbReference type="Pfam" id="PF08240">
    <property type="entry name" value="ADH_N"/>
    <property type="match status" value="1"/>
</dbReference>
<dbReference type="EMBL" id="CAFBPG010000056">
    <property type="protein sequence ID" value="CAB5012547.1"/>
    <property type="molecule type" value="Genomic_DNA"/>
</dbReference>
<dbReference type="EMBL" id="CAFBMI010000063">
    <property type="protein sequence ID" value="CAB4902853.1"/>
    <property type="molecule type" value="Genomic_DNA"/>
</dbReference>
<dbReference type="AlphaFoldDB" id="A0A6J6LL33"/>